<reference evidence="12 13" key="1">
    <citation type="submission" date="2019-03" db="EMBL/GenBank/DDBJ databases">
        <title>Freshwater and sediment microbial communities from various areas in North America, analyzing microbe dynamics in response to fracking.</title>
        <authorList>
            <person name="Lamendella R."/>
        </authorList>
    </citation>
    <scope>NUCLEOTIDE SEQUENCE [LARGE SCALE GENOMIC DNA]</scope>
    <source>
        <strain evidence="12 13">74A</strain>
    </source>
</reference>
<dbReference type="RefSeq" id="WP_133039467.1">
    <property type="nucleotide sequence ID" value="NZ_SLWF01000019.1"/>
</dbReference>
<dbReference type="OrthoDB" id="2489132at2"/>
<dbReference type="AlphaFoldDB" id="A0A4R2FAC6"/>
<dbReference type="CDD" id="cd06225">
    <property type="entry name" value="HAMP"/>
    <property type="match status" value="1"/>
</dbReference>
<accession>A0A4R2FAC6</accession>
<dbReference type="Gene3D" id="3.30.450.20">
    <property type="entry name" value="PAS domain"/>
    <property type="match status" value="1"/>
</dbReference>
<dbReference type="PROSITE" id="PS50885">
    <property type="entry name" value="HAMP"/>
    <property type="match status" value="1"/>
</dbReference>
<evidence type="ECO:0000256" key="2">
    <source>
        <dbReference type="ARBA" id="ARBA00022475"/>
    </source>
</evidence>
<protein>
    <submittedName>
        <fullName evidence="12">Methyl-accepting chemotaxis sensory transducer with Cache sensor</fullName>
    </submittedName>
</protein>
<feature type="domain" description="Methyl-accepting transducer" evidence="10">
    <location>
        <begin position="272"/>
        <end position="508"/>
    </location>
</feature>
<feature type="domain" description="HAMP" evidence="11">
    <location>
        <begin position="213"/>
        <end position="267"/>
    </location>
</feature>
<evidence type="ECO:0000259" key="10">
    <source>
        <dbReference type="PROSITE" id="PS50111"/>
    </source>
</evidence>
<keyword evidence="13" id="KW-1185">Reference proteome</keyword>
<comment type="caution">
    <text evidence="12">The sequence shown here is derived from an EMBL/GenBank/DDBJ whole genome shotgun (WGS) entry which is preliminary data.</text>
</comment>
<evidence type="ECO:0000256" key="4">
    <source>
        <dbReference type="ARBA" id="ARBA00022989"/>
    </source>
</evidence>
<keyword evidence="6 8" id="KW-0807">Transducer</keyword>
<evidence type="ECO:0000256" key="6">
    <source>
        <dbReference type="ARBA" id="ARBA00023224"/>
    </source>
</evidence>
<dbReference type="Pfam" id="PF17200">
    <property type="entry name" value="sCache_2"/>
    <property type="match status" value="1"/>
</dbReference>
<keyword evidence="2" id="KW-1003">Cell membrane</keyword>
<dbReference type="GO" id="GO:0007165">
    <property type="term" value="P:signal transduction"/>
    <property type="evidence" value="ECO:0007669"/>
    <property type="project" value="UniProtKB-KW"/>
</dbReference>
<evidence type="ECO:0000256" key="9">
    <source>
        <dbReference type="SAM" id="Phobius"/>
    </source>
</evidence>
<comment type="subcellular location">
    <subcellularLocation>
        <location evidence="1">Cell membrane</location>
        <topology evidence="1">Multi-pass membrane protein</topology>
    </subcellularLocation>
</comment>
<gene>
    <name evidence="12" type="ORF">EDC91_11914</name>
</gene>
<dbReference type="SMART" id="SM00304">
    <property type="entry name" value="HAMP"/>
    <property type="match status" value="1"/>
</dbReference>
<dbReference type="CDD" id="cd11386">
    <property type="entry name" value="MCP_signal"/>
    <property type="match status" value="1"/>
</dbReference>
<dbReference type="EMBL" id="SLWF01000019">
    <property type="protein sequence ID" value="TCN82305.1"/>
    <property type="molecule type" value="Genomic_DNA"/>
</dbReference>
<dbReference type="SMART" id="SM01049">
    <property type="entry name" value="Cache_2"/>
    <property type="match status" value="1"/>
</dbReference>
<evidence type="ECO:0000259" key="11">
    <source>
        <dbReference type="PROSITE" id="PS50885"/>
    </source>
</evidence>
<feature type="transmembrane region" description="Helical" evidence="9">
    <location>
        <begin position="191"/>
        <end position="211"/>
    </location>
</feature>
<dbReference type="PANTHER" id="PTHR32089:SF119">
    <property type="entry name" value="METHYL-ACCEPTING CHEMOTAXIS PROTEIN CTPL"/>
    <property type="match status" value="1"/>
</dbReference>
<evidence type="ECO:0000313" key="13">
    <source>
        <dbReference type="Proteomes" id="UP000294832"/>
    </source>
</evidence>
<dbReference type="SMART" id="SM00283">
    <property type="entry name" value="MA"/>
    <property type="match status" value="1"/>
</dbReference>
<keyword evidence="5 9" id="KW-0472">Membrane</keyword>
<evidence type="ECO:0000256" key="8">
    <source>
        <dbReference type="PROSITE-ProRule" id="PRU00284"/>
    </source>
</evidence>
<evidence type="ECO:0000313" key="12">
    <source>
        <dbReference type="EMBL" id="TCN82305.1"/>
    </source>
</evidence>
<dbReference type="FunFam" id="1.10.287.950:FF:000001">
    <property type="entry name" value="Methyl-accepting chemotaxis sensory transducer"/>
    <property type="match status" value="1"/>
</dbReference>
<sequence length="544" mass="59244">MNLLRQLTILQRLILMLVMAAIGTICFASFSIKEQYNNLITQKWGQNDALLNSALSIIEASRLQAYASNTSEKEAQQQTIRLFDGMRFGKDGYYILIGSDGVILSDSQYPKLVGTHVSELKTADGEHPFVKFISDARANDKATITYNYRNPATGQDEKKLTEARHDKTWDWTIMTGNYVSDINDTMTTVSIHYLVIMLIISLPIFAFFLVLNKSITSPINEAINAMKDIAQGEGDLRKRLNSPGKDEVSLLADAFNEFVAKIATALQQMKPLGLDLNTDAGQLMNAVQESNESADHIHKEIASVATAINQMLSTTREMAGNTQQAADAATSVKQQALQGKQTMENTLEGCRTLASELQSSASLTLALGHASEKIGSILEVIRSIADQTNLLALNAAIEAARAGEHGRGFAVVADEVRALATRTQESTNEIHTIIAEIQHGVDSVMKSNQLTQKESQELQQHAQNTNAAVEKILQLVAAISDMNTQLASATEEQSLVTEEINRNISNISELTEVSVQANASNSHAAADMGKISQQMAAALGQFKT</sequence>
<name>A0A4R2FAC6_9GAMM</name>
<keyword evidence="3 9" id="KW-0812">Transmembrane</keyword>
<dbReference type="Pfam" id="PF00672">
    <property type="entry name" value="HAMP"/>
    <property type="match status" value="1"/>
</dbReference>
<evidence type="ECO:0000256" key="1">
    <source>
        <dbReference type="ARBA" id="ARBA00004651"/>
    </source>
</evidence>
<dbReference type="PROSITE" id="PS50111">
    <property type="entry name" value="CHEMOTAXIS_TRANSDUC_2"/>
    <property type="match status" value="1"/>
</dbReference>
<dbReference type="Proteomes" id="UP000294832">
    <property type="component" value="Unassembled WGS sequence"/>
</dbReference>
<dbReference type="InterPro" id="IPR003660">
    <property type="entry name" value="HAMP_dom"/>
</dbReference>
<dbReference type="Pfam" id="PF00015">
    <property type="entry name" value="MCPsignal"/>
    <property type="match status" value="1"/>
</dbReference>
<comment type="similarity">
    <text evidence="7">Belongs to the methyl-accepting chemotaxis (MCP) protein family.</text>
</comment>
<dbReference type="SUPFAM" id="SSF58104">
    <property type="entry name" value="Methyl-accepting chemotaxis protein (MCP) signaling domain"/>
    <property type="match status" value="1"/>
</dbReference>
<dbReference type="InterPro" id="IPR033480">
    <property type="entry name" value="sCache_2"/>
</dbReference>
<dbReference type="PANTHER" id="PTHR32089">
    <property type="entry name" value="METHYL-ACCEPTING CHEMOTAXIS PROTEIN MCPB"/>
    <property type="match status" value="1"/>
</dbReference>
<proteinExistence type="inferred from homology"/>
<keyword evidence="4 9" id="KW-1133">Transmembrane helix</keyword>
<dbReference type="GO" id="GO:0006935">
    <property type="term" value="P:chemotaxis"/>
    <property type="evidence" value="ECO:0007669"/>
    <property type="project" value="UniProtKB-ARBA"/>
</dbReference>
<evidence type="ECO:0000256" key="7">
    <source>
        <dbReference type="ARBA" id="ARBA00029447"/>
    </source>
</evidence>
<evidence type="ECO:0000256" key="3">
    <source>
        <dbReference type="ARBA" id="ARBA00022692"/>
    </source>
</evidence>
<dbReference type="InterPro" id="IPR004089">
    <property type="entry name" value="MCPsignal_dom"/>
</dbReference>
<dbReference type="Gene3D" id="1.10.287.950">
    <property type="entry name" value="Methyl-accepting chemotaxis protein"/>
    <property type="match status" value="1"/>
</dbReference>
<organism evidence="12 13">
    <name type="scientific">Shewanella fodinae</name>
    <dbReference type="NCBI Taxonomy" id="552357"/>
    <lineage>
        <taxon>Bacteria</taxon>
        <taxon>Pseudomonadati</taxon>
        <taxon>Pseudomonadota</taxon>
        <taxon>Gammaproteobacteria</taxon>
        <taxon>Alteromonadales</taxon>
        <taxon>Shewanellaceae</taxon>
        <taxon>Shewanella</taxon>
    </lineage>
</organism>
<feature type="transmembrane region" description="Helical" evidence="9">
    <location>
        <begin position="12"/>
        <end position="32"/>
    </location>
</feature>
<evidence type="ECO:0000256" key="5">
    <source>
        <dbReference type="ARBA" id="ARBA00023136"/>
    </source>
</evidence>
<dbReference type="GO" id="GO:0005886">
    <property type="term" value="C:plasma membrane"/>
    <property type="evidence" value="ECO:0007669"/>
    <property type="project" value="UniProtKB-SubCell"/>
</dbReference>